<dbReference type="PROSITE" id="PS00069">
    <property type="entry name" value="G6P_DEHYDROGENASE"/>
    <property type="match status" value="1"/>
</dbReference>
<keyword evidence="6 7" id="KW-0119">Carbohydrate metabolism</keyword>
<feature type="binding site" evidence="7">
    <location>
        <position position="227"/>
    </location>
    <ligand>
        <name>substrate</name>
    </ligand>
</feature>
<evidence type="ECO:0000313" key="11">
    <source>
        <dbReference type="Proteomes" id="UP000241434"/>
    </source>
</evidence>
<reference evidence="10" key="1">
    <citation type="thesis" date="2015" institute="Rutgers" country="The State University of New Jersey, 14 College Farm Rd., New Brunswick, NJ, USA">
        <title>Ammonia toxicity in bacteria and its implications for treatment of and resource recovery from highly nitrogenous organic wastes.</title>
        <authorList>
            <person name="Luther A.K."/>
        </authorList>
    </citation>
    <scope>NUCLEOTIDE SEQUENCE</scope>
    <source>
        <strain evidence="10">RT-10B</strain>
    </source>
</reference>
<dbReference type="GO" id="GO:0005829">
    <property type="term" value="C:cytosol"/>
    <property type="evidence" value="ECO:0007669"/>
    <property type="project" value="TreeGrafter"/>
</dbReference>
<accession>A0A2P7PZ40</accession>
<sequence length="471" mass="54729">MTNNGMVIFGGTGDLAYRKLFPALYNLHCLGSLPADYKIVGIGRRDYSEDEYIDIVQEWMREFSRLKYSDEEFEKFKSRIRYYKMDMSDGKEYTALLDFIKKEEIEDGLIYYYAVSPELFDPITEGLKIANCKHKKCQCESVDIYDSCCMGNTKVIIEKPFGENLQAAEKIYENLKSYFKTENIYHIDHYLGKEMIINIMTLRFANAIFKAVWKKEYIEKVEINAYETVGVDSRGGYYDKSGALADMIQNHLFQIMSIVAMEKPKDNSSISIKRAQNDVFKQLKDINEEKIDEILLMGQYNGYRDEEKVAPDSVTETYVALKLEIENERWQGVPFYLRTGKKLDRRESEVIVTFKSMGEGIAGNHLSIKIQPDEGVKVNFNIKKPGTESQLINEVEMDFCQSCILENRTNTPEAYERLLKSCMDSDKSLFSQWEQIETSWKYINKIVDSYKKYSNKLYFYEAASNGPAESF</sequence>
<feature type="binding site" evidence="7">
    <location>
        <position position="341"/>
    </location>
    <ligand>
        <name>substrate</name>
    </ligand>
</feature>
<dbReference type="PRINTS" id="PR00079">
    <property type="entry name" value="G6PDHDRGNASE"/>
</dbReference>
<feature type="domain" description="Glucose-6-phosphate dehydrogenase C-terminal" evidence="9">
    <location>
        <begin position="200"/>
        <end position="470"/>
    </location>
</feature>
<evidence type="ECO:0000256" key="1">
    <source>
        <dbReference type="ARBA" id="ARBA00004937"/>
    </source>
</evidence>
<evidence type="ECO:0000256" key="2">
    <source>
        <dbReference type="ARBA" id="ARBA00009975"/>
    </source>
</evidence>
<evidence type="ECO:0000313" key="10">
    <source>
        <dbReference type="EMBL" id="PSJ30977.1"/>
    </source>
</evidence>
<feature type="binding site" evidence="7">
    <location>
        <position position="246"/>
    </location>
    <ligand>
        <name>substrate</name>
    </ligand>
</feature>
<protein>
    <recommendedName>
        <fullName evidence="7">Glucose-6-phosphate 1-dehydrogenase</fullName>
        <shortName evidence="7">G6PD</shortName>
        <ecNumber evidence="7">1.1.1.49</ecNumber>
    </recommendedName>
</protein>
<dbReference type="HAMAP" id="MF_00966">
    <property type="entry name" value="G6PD"/>
    <property type="match status" value="1"/>
</dbReference>
<dbReference type="EC" id="1.1.1.49" evidence="7"/>
<name>A0A2P7PZ40_9FIRM</name>
<feature type="binding site" evidence="7">
    <location>
        <position position="189"/>
    </location>
    <ligand>
        <name>substrate</name>
    </ligand>
</feature>
<dbReference type="OrthoDB" id="9802739at2"/>
<dbReference type="Gene3D" id="3.40.50.720">
    <property type="entry name" value="NAD(P)-binding Rossmann-like Domain"/>
    <property type="match status" value="1"/>
</dbReference>
<dbReference type="EMBL" id="JYGE01000007">
    <property type="protein sequence ID" value="PSJ30977.1"/>
    <property type="molecule type" value="Genomic_DNA"/>
</dbReference>
<feature type="binding site" evidence="7">
    <location>
        <position position="193"/>
    </location>
    <ligand>
        <name>substrate</name>
    </ligand>
</feature>
<dbReference type="NCBIfam" id="TIGR00871">
    <property type="entry name" value="zwf"/>
    <property type="match status" value="1"/>
</dbReference>
<dbReference type="AlphaFoldDB" id="A0A2P7PZ40"/>
<dbReference type="Pfam" id="PF02781">
    <property type="entry name" value="G6PD_C"/>
    <property type="match status" value="1"/>
</dbReference>
<comment type="caution">
    <text evidence="7">Lacks conserved residue(s) required for the propagation of feature annotation.</text>
</comment>
<dbReference type="PANTHER" id="PTHR23429">
    <property type="entry name" value="GLUCOSE-6-PHOSPHATE 1-DEHYDROGENASE G6PD"/>
    <property type="match status" value="1"/>
</dbReference>
<dbReference type="SUPFAM" id="SSF51735">
    <property type="entry name" value="NAD(P)-binding Rossmann-fold domains"/>
    <property type="match status" value="1"/>
</dbReference>
<dbReference type="Proteomes" id="UP000241434">
    <property type="component" value="Unassembled WGS sequence"/>
</dbReference>
<keyword evidence="4 7" id="KW-0521">NADP</keyword>
<organism evidence="10 11">
    <name type="scientific">Peptostreptococcus russellii</name>
    <dbReference type="NCBI Taxonomy" id="215200"/>
    <lineage>
        <taxon>Bacteria</taxon>
        <taxon>Bacillati</taxon>
        <taxon>Bacillota</taxon>
        <taxon>Clostridia</taxon>
        <taxon>Peptostreptococcales</taxon>
        <taxon>Peptostreptococcaceae</taxon>
        <taxon>Peptostreptococcus</taxon>
    </lineage>
</organism>
<evidence type="ECO:0000256" key="5">
    <source>
        <dbReference type="ARBA" id="ARBA00023002"/>
    </source>
</evidence>
<dbReference type="GO" id="GO:0050661">
    <property type="term" value="F:NADP binding"/>
    <property type="evidence" value="ECO:0007669"/>
    <property type="project" value="UniProtKB-UniRule"/>
</dbReference>
<dbReference type="InterPro" id="IPR022675">
    <property type="entry name" value="G6P_DH_C"/>
</dbReference>
<feature type="binding site" evidence="7">
    <location>
        <position position="159"/>
    </location>
    <ligand>
        <name>NADP(+)</name>
        <dbReference type="ChEBI" id="CHEBI:58349"/>
    </ligand>
</feature>
<dbReference type="InterPro" id="IPR019796">
    <property type="entry name" value="G6P_DH_AS"/>
</dbReference>
<feature type="active site" description="Proton acceptor" evidence="7">
    <location>
        <position position="251"/>
    </location>
</feature>
<comment type="catalytic activity">
    <reaction evidence="7">
        <text>D-glucose 6-phosphate + NADP(+) = 6-phospho-D-glucono-1,5-lactone + NADPH + H(+)</text>
        <dbReference type="Rhea" id="RHEA:15841"/>
        <dbReference type="ChEBI" id="CHEBI:15378"/>
        <dbReference type="ChEBI" id="CHEBI:57783"/>
        <dbReference type="ChEBI" id="CHEBI:57955"/>
        <dbReference type="ChEBI" id="CHEBI:58349"/>
        <dbReference type="ChEBI" id="CHEBI:61548"/>
        <dbReference type="EC" id="1.1.1.49"/>
    </reaction>
</comment>
<gene>
    <name evidence="7" type="primary">zwf</name>
    <name evidence="10" type="ORF">UF10_08445</name>
</gene>
<keyword evidence="5 7" id="KW-0560">Oxidoreductase</keyword>
<evidence type="ECO:0000256" key="4">
    <source>
        <dbReference type="ARBA" id="ARBA00022857"/>
    </source>
</evidence>
<comment type="similarity">
    <text evidence="2 7">Belongs to the glucose-6-phosphate dehydrogenase family.</text>
</comment>
<evidence type="ECO:0000259" key="8">
    <source>
        <dbReference type="Pfam" id="PF00479"/>
    </source>
</evidence>
<comment type="pathway">
    <text evidence="1 7">Carbohydrate degradation; pentose phosphate pathway; D-ribulose 5-phosphate from D-glucose 6-phosphate (oxidative stage): step 1/3.</text>
</comment>
<comment type="caution">
    <text evidence="10">The sequence shown here is derived from an EMBL/GenBank/DDBJ whole genome shotgun (WGS) entry which is preliminary data.</text>
</comment>
<dbReference type="InterPro" id="IPR036291">
    <property type="entry name" value="NAD(P)-bd_dom_sf"/>
</dbReference>
<dbReference type="UniPathway" id="UPA00115">
    <property type="reaction ID" value="UER00408"/>
</dbReference>
<dbReference type="GO" id="GO:0004345">
    <property type="term" value="F:glucose-6-phosphate dehydrogenase activity"/>
    <property type="evidence" value="ECO:0007669"/>
    <property type="project" value="UniProtKB-UniRule"/>
</dbReference>
<dbReference type="InterPro" id="IPR022674">
    <property type="entry name" value="G6P_DH_NAD-bd"/>
</dbReference>
<feature type="domain" description="Glucose-6-phosphate dehydrogenase NAD-binding" evidence="8">
    <location>
        <begin position="7"/>
        <end position="198"/>
    </location>
</feature>
<dbReference type="Pfam" id="PF00479">
    <property type="entry name" value="G6PD_N"/>
    <property type="match status" value="1"/>
</dbReference>
<evidence type="ECO:0000256" key="7">
    <source>
        <dbReference type="HAMAP-Rule" id="MF_00966"/>
    </source>
</evidence>
<dbReference type="InterPro" id="IPR001282">
    <property type="entry name" value="G6P_DH"/>
</dbReference>
<dbReference type="SUPFAM" id="SSF55347">
    <property type="entry name" value="Glyceraldehyde-3-phosphate dehydrogenase-like, C-terminal domain"/>
    <property type="match status" value="1"/>
</dbReference>
<feature type="binding site" evidence="7">
    <location>
        <position position="44"/>
    </location>
    <ligand>
        <name>NADP(+)</name>
        <dbReference type="ChEBI" id="CHEBI:58349"/>
    </ligand>
</feature>
<evidence type="ECO:0000256" key="6">
    <source>
        <dbReference type="ARBA" id="ARBA00023277"/>
    </source>
</evidence>
<dbReference type="PANTHER" id="PTHR23429:SF0">
    <property type="entry name" value="GLUCOSE-6-PHOSPHATE 1-DEHYDROGENASE"/>
    <property type="match status" value="1"/>
</dbReference>
<dbReference type="Gene3D" id="3.30.360.10">
    <property type="entry name" value="Dihydrodipicolinate Reductase, domain 2"/>
    <property type="match status" value="1"/>
</dbReference>
<proteinExistence type="inferred from homology"/>
<comment type="function">
    <text evidence="7">Catalyzes the oxidation of glucose 6-phosphate to 6-phosphogluconolactone.</text>
</comment>
<dbReference type="GO" id="GO:0006006">
    <property type="term" value="P:glucose metabolic process"/>
    <property type="evidence" value="ECO:0007669"/>
    <property type="project" value="UniProtKB-KW"/>
</dbReference>
<keyword evidence="3 7" id="KW-0313">Glucose metabolism</keyword>
<keyword evidence="11" id="KW-1185">Reference proteome</keyword>
<dbReference type="PIRSF" id="PIRSF000110">
    <property type="entry name" value="G6PD"/>
    <property type="match status" value="1"/>
</dbReference>
<evidence type="ECO:0000256" key="3">
    <source>
        <dbReference type="ARBA" id="ARBA00022526"/>
    </source>
</evidence>
<dbReference type="GO" id="GO:0009051">
    <property type="term" value="P:pentose-phosphate shunt, oxidative branch"/>
    <property type="evidence" value="ECO:0007669"/>
    <property type="project" value="TreeGrafter"/>
</dbReference>
<evidence type="ECO:0000259" key="9">
    <source>
        <dbReference type="Pfam" id="PF02781"/>
    </source>
</evidence>